<dbReference type="RefSeq" id="WP_085549462.1">
    <property type="nucleotide sequence ID" value="NZ_FXAR01000004.1"/>
</dbReference>
<gene>
    <name evidence="2" type="ORF">SAMN06295981_1328</name>
</gene>
<feature type="region of interest" description="Disordered" evidence="1">
    <location>
        <begin position="208"/>
        <end position="310"/>
    </location>
</feature>
<organism evidence="2 3">
    <name type="scientific">Corynebacterium pollutisoli</name>
    <dbReference type="NCBI Taxonomy" id="1610489"/>
    <lineage>
        <taxon>Bacteria</taxon>
        <taxon>Bacillati</taxon>
        <taxon>Actinomycetota</taxon>
        <taxon>Actinomycetes</taxon>
        <taxon>Mycobacteriales</taxon>
        <taxon>Corynebacteriaceae</taxon>
        <taxon>Corynebacterium</taxon>
    </lineage>
</organism>
<feature type="compositionally biased region" description="Pro residues" evidence="1">
    <location>
        <begin position="352"/>
        <end position="387"/>
    </location>
</feature>
<feature type="compositionally biased region" description="Low complexity" evidence="1">
    <location>
        <begin position="227"/>
        <end position="238"/>
    </location>
</feature>
<dbReference type="OrthoDB" id="4411700at2"/>
<evidence type="ECO:0000313" key="3">
    <source>
        <dbReference type="Proteomes" id="UP000193309"/>
    </source>
</evidence>
<dbReference type="EMBL" id="FXAR01000004">
    <property type="protein sequence ID" value="SMG23747.1"/>
    <property type="molecule type" value="Genomic_DNA"/>
</dbReference>
<feature type="compositionally biased region" description="Low complexity" evidence="1">
    <location>
        <begin position="285"/>
        <end position="297"/>
    </location>
</feature>
<evidence type="ECO:0000256" key="1">
    <source>
        <dbReference type="SAM" id="MobiDB-lite"/>
    </source>
</evidence>
<reference evidence="3" key="1">
    <citation type="submission" date="2017-04" db="EMBL/GenBank/DDBJ databases">
        <authorList>
            <person name="Varghese N."/>
            <person name="Submissions S."/>
        </authorList>
    </citation>
    <scope>NUCLEOTIDE SEQUENCE [LARGE SCALE GENOMIC DNA]</scope>
    <source>
        <strain evidence="3">VDS</strain>
    </source>
</reference>
<dbReference type="Proteomes" id="UP000193309">
    <property type="component" value="Unassembled WGS sequence"/>
</dbReference>
<feature type="region of interest" description="Disordered" evidence="1">
    <location>
        <begin position="350"/>
        <end position="429"/>
    </location>
</feature>
<keyword evidence="3" id="KW-1185">Reference proteome</keyword>
<evidence type="ECO:0000313" key="2">
    <source>
        <dbReference type="EMBL" id="SMG23747.1"/>
    </source>
</evidence>
<proteinExistence type="predicted"/>
<sequence>MSDIATAFRGVERMLVGASAGRYGGAGVSPETIAQAAGTVDGLDPSLLLSNTHAAVTGSHARGLRGGILGEVLEFVAQAAFGEILGRLAERAQDWFLNRDSSEELIDAASDAADALDEVTETSDAACGEVLIALEAVIAQLCAFLARVDPREHPGMFAECVDAGAELIDSAGACIVDTCRDRDAAVAGCLDAFLARGQAVCEQPVSPGVPGVAEPAPPPKKQVGELPTAPQAVQEAPEPAAPPKKPMEVGEPPAQEPPAPPKKPMEAGEAPAPEPAAPPKKPMEVGEVPTTPQTVTPEPEPEPEPAPVEECDVAAPGTEFCGALGLVGVGVALIGVALVLEALADCTVSEPVPVPEPAPEPAPEPVPEPPAPPTPDLAEVPEPPPPPKKIEATPAAAPPPPPAPAPAPPVESAPTPPASPAGARKAGTW</sequence>
<feature type="compositionally biased region" description="Acidic residues" evidence="1">
    <location>
        <begin position="299"/>
        <end position="310"/>
    </location>
</feature>
<feature type="compositionally biased region" description="Pro residues" evidence="1">
    <location>
        <begin position="396"/>
        <end position="419"/>
    </location>
</feature>
<name>A0A1X7J849_9CORY</name>
<dbReference type="AlphaFoldDB" id="A0A1X7J849"/>
<protein>
    <submittedName>
        <fullName evidence="2">Uncharacterized protein</fullName>
    </submittedName>
</protein>
<dbReference type="STRING" id="1610489.SAMN06295981_1328"/>
<accession>A0A1X7J849</accession>
<dbReference type="PRINTS" id="PR01217">
    <property type="entry name" value="PRICHEXTENSN"/>
</dbReference>